<accession>A0A517P079</accession>
<dbReference type="InterPro" id="IPR036249">
    <property type="entry name" value="Thioredoxin-like_sf"/>
</dbReference>
<evidence type="ECO:0000313" key="1">
    <source>
        <dbReference type="EMBL" id="QDT12779.1"/>
    </source>
</evidence>
<protein>
    <recommendedName>
        <fullName evidence="3">Thioredoxin domain-containing protein</fullName>
    </recommendedName>
</protein>
<keyword evidence="2" id="KW-1185">Reference proteome</keyword>
<dbReference type="OrthoDB" id="287639at2"/>
<reference evidence="1 2" key="1">
    <citation type="submission" date="2019-02" db="EMBL/GenBank/DDBJ databases">
        <title>Deep-cultivation of Planctomycetes and their phenomic and genomic characterization uncovers novel biology.</title>
        <authorList>
            <person name="Wiegand S."/>
            <person name="Jogler M."/>
            <person name="Boedeker C."/>
            <person name="Pinto D."/>
            <person name="Vollmers J."/>
            <person name="Rivas-Marin E."/>
            <person name="Kohn T."/>
            <person name="Peeters S.H."/>
            <person name="Heuer A."/>
            <person name="Rast P."/>
            <person name="Oberbeckmann S."/>
            <person name="Bunk B."/>
            <person name="Jeske O."/>
            <person name="Meyerdierks A."/>
            <person name="Storesund J.E."/>
            <person name="Kallscheuer N."/>
            <person name="Luecker S."/>
            <person name="Lage O.M."/>
            <person name="Pohl T."/>
            <person name="Merkel B.J."/>
            <person name="Hornburger P."/>
            <person name="Mueller R.-W."/>
            <person name="Bruemmer F."/>
            <person name="Labrenz M."/>
            <person name="Spormann A.M."/>
            <person name="Op den Camp H."/>
            <person name="Overmann J."/>
            <person name="Amann R."/>
            <person name="Jetten M.S.M."/>
            <person name="Mascher T."/>
            <person name="Medema M.H."/>
            <person name="Devos D.P."/>
            <person name="Kaster A.-K."/>
            <person name="Ovreas L."/>
            <person name="Rohde M."/>
            <person name="Galperin M.Y."/>
            <person name="Jogler C."/>
        </authorList>
    </citation>
    <scope>NUCLEOTIDE SEQUENCE [LARGE SCALE GENOMIC DNA]</scope>
    <source>
        <strain evidence="1 2">K23_9</strain>
    </source>
</reference>
<dbReference type="Proteomes" id="UP000319817">
    <property type="component" value="Chromosome"/>
</dbReference>
<evidence type="ECO:0008006" key="3">
    <source>
        <dbReference type="Google" id="ProtNLM"/>
    </source>
</evidence>
<dbReference type="AlphaFoldDB" id="A0A517P079"/>
<sequence>MTRPKPIKSVALLLILALAVPVGLFALNATGPGTRPMLDRAIGKLHTSLVSGTAVDSGQGKNGPPVVEGNWPPIKGEAYPDLILKDQLGKTVRLSDFKGRPILLELAAIPCAGCQAFAGANDLGSFAGVASQSNLDSIHKCAERFSSVRLGKDKNVVFVQLLLYGNAMSSPTSDEVAGWAEHFGMQRSDCNVVLQGEASMLSPEVYKSIPGFHLIDSDFVLQYDSTGHHPEDDLYRDLLPALGTMARERPAPAAPITPGELQSNPFGA</sequence>
<dbReference type="EMBL" id="CP036526">
    <property type="protein sequence ID" value="QDT12779.1"/>
    <property type="molecule type" value="Genomic_DNA"/>
</dbReference>
<dbReference type="RefSeq" id="WP_145420618.1">
    <property type="nucleotide sequence ID" value="NZ_CP036526.1"/>
</dbReference>
<dbReference type="SUPFAM" id="SSF52833">
    <property type="entry name" value="Thioredoxin-like"/>
    <property type="match status" value="1"/>
</dbReference>
<proteinExistence type="predicted"/>
<gene>
    <name evidence="1" type="ORF">K239x_47910</name>
</gene>
<organism evidence="1 2">
    <name type="scientific">Stieleria marina</name>
    <dbReference type="NCBI Taxonomy" id="1930275"/>
    <lineage>
        <taxon>Bacteria</taxon>
        <taxon>Pseudomonadati</taxon>
        <taxon>Planctomycetota</taxon>
        <taxon>Planctomycetia</taxon>
        <taxon>Pirellulales</taxon>
        <taxon>Pirellulaceae</taxon>
        <taxon>Stieleria</taxon>
    </lineage>
</organism>
<name>A0A517P079_9BACT</name>
<dbReference type="Gene3D" id="3.40.30.10">
    <property type="entry name" value="Glutaredoxin"/>
    <property type="match status" value="1"/>
</dbReference>
<evidence type="ECO:0000313" key="2">
    <source>
        <dbReference type="Proteomes" id="UP000319817"/>
    </source>
</evidence>